<dbReference type="Proteomes" id="UP001321498">
    <property type="component" value="Chromosome"/>
</dbReference>
<keyword evidence="4" id="KW-1185">Reference proteome</keyword>
<proteinExistence type="predicted"/>
<evidence type="ECO:0000256" key="1">
    <source>
        <dbReference type="SAM" id="MobiDB-lite"/>
    </source>
</evidence>
<dbReference type="Pfam" id="PF06722">
    <property type="entry name" value="EryCIII-like_C"/>
    <property type="match status" value="1"/>
</dbReference>
<reference evidence="4" key="1">
    <citation type="journal article" date="2019" name="Int. J. Syst. Evol. Microbiol.">
        <title>The Global Catalogue of Microorganisms (GCM) 10K type strain sequencing project: providing services to taxonomists for standard genome sequencing and annotation.</title>
        <authorList>
            <consortium name="The Broad Institute Genomics Platform"/>
            <consortium name="The Broad Institute Genome Sequencing Center for Infectious Disease"/>
            <person name="Wu L."/>
            <person name="Ma J."/>
        </authorList>
    </citation>
    <scope>NUCLEOTIDE SEQUENCE [LARGE SCALE GENOMIC DNA]</scope>
    <source>
        <strain evidence="4">NBRC 108725</strain>
    </source>
</reference>
<gene>
    <name evidence="3" type="ORF">GCM10025866_17700</name>
</gene>
<dbReference type="CDD" id="cd03784">
    <property type="entry name" value="GT1_Gtf-like"/>
    <property type="match status" value="1"/>
</dbReference>
<protein>
    <submittedName>
        <fullName evidence="3">Glycosyl transferase</fullName>
    </submittedName>
</protein>
<sequence>MTLLAPSAGASFSGSPAQPAAAPRRARPASLLLASTPIHGHITPMLNIARHLTAAGHDVRFLTGARWQAAVERTGARFLPLPAEADFDDRDLDAAFPDRVGRHGLDRVLAEVRSIFLRPVPAQLRAVQAAIAAEQTDAVLAETMFAAMPALALSRGAGGPALISVGVIPFAMPSVDTAPFGLGIAPLRGALAPLSRLRNRILAGVADNLLLARIEREARAMFKELVGTPLPTCAMDGVRLVDAIVQTTVPEFEYPRSDLPANVHFVGPVTRSQPTEGPLPAWWPELAAAKRVVHVTQGTIANTDFTELIRPTIDGLANADGTLVVVTTGGRPVADLGPLPENVRAAEFLPYDRLLPLVDVLVTNGGYGGVHLAMERGIPVVIAGVTEDKPEVAARVRWSGVGVDLRTGRPSSRRVAAAVREVLSSDSYAAASARIGAAIARSGGSADLERIVLAQIEARAVARRG</sequence>
<dbReference type="PANTHER" id="PTHR48050:SF13">
    <property type="entry name" value="STEROL 3-BETA-GLUCOSYLTRANSFERASE UGT80A2"/>
    <property type="match status" value="1"/>
</dbReference>
<evidence type="ECO:0000259" key="2">
    <source>
        <dbReference type="Pfam" id="PF06722"/>
    </source>
</evidence>
<accession>A0ABN6XLV6</accession>
<dbReference type="InterPro" id="IPR050426">
    <property type="entry name" value="Glycosyltransferase_28"/>
</dbReference>
<dbReference type="InterPro" id="IPR010610">
    <property type="entry name" value="EryCIII-like_C"/>
</dbReference>
<dbReference type="RefSeq" id="WP_286279087.1">
    <property type="nucleotide sequence ID" value="NZ_AP027731.1"/>
</dbReference>
<dbReference type="GO" id="GO:0016740">
    <property type="term" value="F:transferase activity"/>
    <property type="evidence" value="ECO:0007669"/>
    <property type="project" value="UniProtKB-KW"/>
</dbReference>
<organism evidence="3 4">
    <name type="scientific">Naasia aerilata</name>
    <dbReference type="NCBI Taxonomy" id="1162966"/>
    <lineage>
        <taxon>Bacteria</taxon>
        <taxon>Bacillati</taxon>
        <taxon>Actinomycetota</taxon>
        <taxon>Actinomycetes</taxon>
        <taxon>Micrococcales</taxon>
        <taxon>Microbacteriaceae</taxon>
        <taxon>Naasia</taxon>
    </lineage>
</organism>
<evidence type="ECO:0000313" key="3">
    <source>
        <dbReference type="EMBL" id="BDZ45861.1"/>
    </source>
</evidence>
<dbReference type="EMBL" id="AP027731">
    <property type="protein sequence ID" value="BDZ45861.1"/>
    <property type="molecule type" value="Genomic_DNA"/>
</dbReference>
<dbReference type="PANTHER" id="PTHR48050">
    <property type="entry name" value="STEROL 3-BETA-GLUCOSYLTRANSFERASE"/>
    <property type="match status" value="1"/>
</dbReference>
<keyword evidence="3" id="KW-0808">Transferase</keyword>
<name>A0ABN6XLV6_9MICO</name>
<dbReference type="SUPFAM" id="SSF53756">
    <property type="entry name" value="UDP-Glycosyltransferase/glycogen phosphorylase"/>
    <property type="match status" value="1"/>
</dbReference>
<dbReference type="Gene3D" id="3.40.50.2000">
    <property type="entry name" value="Glycogen Phosphorylase B"/>
    <property type="match status" value="2"/>
</dbReference>
<feature type="region of interest" description="Disordered" evidence="1">
    <location>
        <begin position="1"/>
        <end position="24"/>
    </location>
</feature>
<evidence type="ECO:0000313" key="4">
    <source>
        <dbReference type="Proteomes" id="UP001321498"/>
    </source>
</evidence>
<dbReference type="InterPro" id="IPR002213">
    <property type="entry name" value="UDP_glucos_trans"/>
</dbReference>
<feature type="domain" description="Erythromycin biosynthesis protein CIII-like C-terminal" evidence="2">
    <location>
        <begin position="312"/>
        <end position="438"/>
    </location>
</feature>